<dbReference type="PROSITE" id="PS51257">
    <property type="entry name" value="PROKAR_LIPOPROTEIN"/>
    <property type="match status" value="1"/>
</dbReference>
<dbReference type="Gene3D" id="2.130.10.30">
    <property type="entry name" value="Regulator of chromosome condensation 1/beta-lactamase-inhibitor protein II"/>
    <property type="match status" value="2"/>
</dbReference>
<dbReference type="PANTHER" id="PTHR45982">
    <property type="entry name" value="REGULATOR OF CHROMOSOME CONDENSATION"/>
    <property type="match status" value="1"/>
</dbReference>
<gene>
    <name evidence="4" type="ORF">BE17_44695</name>
</gene>
<feature type="domain" description="RCC1-like" evidence="3">
    <location>
        <begin position="412"/>
        <end position="689"/>
    </location>
</feature>
<dbReference type="InterPro" id="IPR000408">
    <property type="entry name" value="Reg_chr_condens"/>
</dbReference>
<proteinExistence type="predicted"/>
<dbReference type="PROSITE" id="PS50012">
    <property type="entry name" value="RCC1_3"/>
    <property type="match status" value="6"/>
</dbReference>
<dbReference type="InterPro" id="IPR058923">
    <property type="entry name" value="RCC1-like_dom"/>
</dbReference>
<dbReference type="EMBL" id="JEMB01001017">
    <property type="protein sequence ID" value="KYF91466.1"/>
    <property type="molecule type" value="Genomic_DNA"/>
</dbReference>
<organism evidence="4 5">
    <name type="scientific">Sorangium cellulosum</name>
    <name type="common">Polyangium cellulosum</name>
    <dbReference type="NCBI Taxonomy" id="56"/>
    <lineage>
        <taxon>Bacteria</taxon>
        <taxon>Pseudomonadati</taxon>
        <taxon>Myxococcota</taxon>
        <taxon>Polyangia</taxon>
        <taxon>Polyangiales</taxon>
        <taxon>Polyangiaceae</taxon>
        <taxon>Sorangium</taxon>
    </lineage>
</organism>
<evidence type="ECO:0000313" key="4">
    <source>
        <dbReference type="EMBL" id="KYF91466.1"/>
    </source>
</evidence>
<accession>A0A150SGB2</accession>
<dbReference type="SUPFAM" id="SSF50985">
    <property type="entry name" value="RCC1/BLIP-II"/>
    <property type="match status" value="2"/>
</dbReference>
<dbReference type="AlphaFoldDB" id="A0A150SGB2"/>
<reference evidence="4 5" key="1">
    <citation type="submission" date="2014-02" db="EMBL/GenBank/DDBJ databases">
        <title>The small core and large imbalanced accessory genome model reveals a collaborative survival strategy of Sorangium cellulosum strains in nature.</title>
        <authorList>
            <person name="Han K."/>
            <person name="Peng R."/>
            <person name="Blom J."/>
            <person name="Li Y.-Z."/>
        </authorList>
    </citation>
    <scope>NUCLEOTIDE SEQUENCE [LARGE SCALE GENOMIC DNA]</scope>
    <source>
        <strain evidence="4 5">So0011-07</strain>
    </source>
</reference>
<evidence type="ECO:0000256" key="1">
    <source>
        <dbReference type="ARBA" id="ARBA00022658"/>
    </source>
</evidence>
<keyword evidence="2" id="KW-0677">Repeat</keyword>
<dbReference type="Pfam" id="PF25390">
    <property type="entry name" value="WD40_RLD"/>
    <property type="match status" value="1"/>
</dbReference>
<dbReference type="GO" id="GO:0005085">
    <property type="term" value="F:guanyl-nucleotide exchange factor activity"/>
    <property type="evidence" value="ECO:0007669"/>
    <property type="project" value="TreeGrafter"/>
</dbReference>
<evidence type="ECO:0000313" key="5">
    <source>
        <dbReference type="Proteomes" id="UP000075635"/>
    </source>
</evidence>
<keyword evidence="1" id="KW-0344">Guanine-nucleotide releasing factor</keyword>
<sequence length="712" mass="73550">MKMKRMRSAAAAAALVVAVGCNQIAGIREGIPREEEMAACAAVDDCAVAVPECRAAVACEGGTCVFDDAIEGTPLQEQTEGDCAQLVCDGSGKTKLVPLENDAPDDGKVCTLDTCEGTLPRHTPQTELPCYSGPRATRGKGVCVDGVQRCDEEGNPVGGCEGEVLPQDETCISPLDEDCDGKANEEGPACLCQPGAIELCYTDTGGVEVCGTRSCSADGRSWGACVGERAPETETCDAAETDEDCDGEVNEEGADCQCGDGYVSNSEECDDGNTDIADTCAECVSQQLTSIDAGNNHACVVIWSGKLKCWGGNSNGMLGLGDSNNRGDQTAEMGAGLPTLNLGARKTADSIATGGSHTCARLNDKSVKCWGYNNYGQLGLGSSNRVVGDSPTEMGDNLAPVNLGADKTAIIIAAGDSHTCASLNDRSVKCWGHNNYGQLGLGSTTSVVGDSSAEMGDNLAPVNLGTDKLAVLIATGGSHTCVTLWDDSLKCWGNNNYGQLGLGSTANVVGDSSTEMGDNLAPVNLGTNKTTAAIAAGQYHTCALLNDNSVKCWGYNNYGQLGLGRSISYVGRSATEMGDNLAPVDLGAHQVAIDIAAGDSHTCALLDDNSVKCWGYNNYGQLGLERSISYIGRSATEMGDNLAPVNLGTGKTAIAIAAGQYHTCALLNDNSVKCWGYNSSGQLGLGNTNTVGDSSAEMGDNLPTVKLFSDVW</sequence>
<dbReference type="Proteomes" id="UP000075635">
    <property type="component" value="Unassembled WGS sequence"/>
</dbReference>
<dbReference type="Pfam" id="PF13540">
    <property type="entry name" value="RCC1_2"/>
    <property type="match status" value="1"/>
</dbReference>
<protein>
    <recommendedName>
        <fullName evidence="3">RCC1-like domain-containing protein</fullName>
    </recommendedName>
</protein>
<dbReference type="PRINTS" id="PR00633">
    <property type="entry name" value="RCCNDNSATION"/>
</dbReference>
<evidence type="ECO:0000259" key="3">
    <source>
        <dbReference type="Pfam" id="PF25390"/>
    </source>
</evidence>
<dbReference type="InterPro" id="IPR051553">
    <property type="entry name" value="Ran_GTPase-activating"/>
</dbReference>
<dbReference type="GO" id="GO:0005737">
    <property type="term" value="C:cytoplasm"/>
    <property type="evidence" value="ECO:0007669"/>
    <property type="project" value="TreeGrafter"/>
</dbReference>
<dbReference type="InterPro" id="IPR009091">
    <property type="entry name" value="RCC1/BLIP-II"/>
</dbReference>
<evidence type="ECO:0000256" key="2">
    <source>
        <dbReference type="ARBA" id="ARBA00022737"/>
    </source>
</evidence>
<dbReference type="PANTHER" id="PTHR45982:SF1">
    <property type="entry name" value="REGULATOR OF CHROMOSOME CONDENSATION"/>
    <property type="match status" value="1"/>
</dbReference>
<name>A0A150SGB2_SORCE</name>
<comment type="caution">
    <text evidence="4">The sequence shown here is derived from an EMBL/GenBank/DDBJ whole genome shotgun (WGS) entry which is preliminary data.</text>
</comment>